<accession>A0A1Y1WH43</accession>
<dbReference type="GO" id="GO:0006457">
    <property type="term" value="P:protein folding"/>
    <property type="evidence" value="ECO:0007669"/>
    <property type="project" value="TreeGrafter"/>
</dbReference>
<name>A0A1Y1WH43_9FUNG</name>
<dbReference type="SMART" id="SM01070">
    <property type="entry name" value="CDC37_M"/>
    <property type="match status" value="1"/>
</dbReference>
<dbReference type="InterPro" id="IPR013873">
    <property type="entry name" value="Cdc37_C"/>
</dbReference>
<dbReference type="PANTHER" id="PTHR12800:SF4">
    <property type="entry name" value="HSP90 CO-CHAPERONE CDC37"/>
    <property type="match status" value="1"/>
</dbReference>
<dbReference type="Proteomes" id="UP000193922">
    <property type="component" value="Unassembled WGS sequence"/>
</dbReference>
<evidence type="ECO:0000259" key="5">
    <source>
        <dbReference type="SMART" id="SM01070"/>
    </source>
</evidence>
<dbReference type="EMBL" id="MCFD01000002">
    <property type="protein sequence ID" value="ORX72705.1"/>
    <property type="molecule type" value="Genomic_DNA"/>
</dbReference>
<keyword evidence="7" id="KW-1185">Reference proteome</keyword>
<feature type="domain" description="Cdc37 C-terminal" evidence="4">
    <location>
        <begin position="123"/>
        <end position="200"/>
    </location>
</feature>
<evidence type="ECO:0000259" key="4">
    <source>
        <dbReference type="SMART" id="SM01069"/>
    </source>
</evidence>
<dbReference type="Pfam" id="PF08565">
    <property type="entry name" value="CDC37_M"/>
    <property type="match status" value="1"/>
</dbReference>
<dbReference type="GO" id="GO:0005737">
    <property type="term" value="C:cytoplasm"/>
    <property type="evidence" value="ECO:0007669"/>
    <property type="project" value="UniProtKB-SubCell"/>
</dbReference>
<reference evidence="6 7" key="1">
    <citation type="submission" date="2016-07" db="EMBL/GenBank/DDBJ databases">
        <title>Pervasive Adenine N6-methylation of Active Genes in Fungi.</title>
        <authorList>
            <consortium name="DOE Joint Genome Institute"/>
            <person name="Mondo S.J."/>
            <person name="Dannebaum R.O."/>
            <person name="Kuo R.C."/>
            <person name="Labutti K."/>
            <person name="Haridas S."/>
            <person name="Kuo A."/>
            <person name="Salamov A."/>
            <person name="Ahrendt S.R."/>
            <person name="Lipzen A."/>
            <person name="Sullivan W."/>
            <person name="Andreopoulos W.B."/>
            <person name="Clum A."/>
            <person name="Lindquist E."/>
            <person name="Daum C."/>
            <person name="Ramamoorthy G.K."/>
            <person name="Gryganskyi A."/>
            <person name="Culley D."/>
            <person name="Magnuson J.K."/>
            <person name="James T.Y."/>
            <person name="O'Malley M.A."/>
            <person name="Stajich J.E."/>
            <person name="Spatafora J.W."/>
            <person name="Visel A."/>
            <person name="Grigoriev I.V."/>
        </authorList>
    </citation>
    <scope>NUCLEOTIDE SEQUENCE [LARGE SCALE GENOMIC DNA]</scope>
    <source>
        <strain evidence="6 7">ATCC 12442</strain>
    </source>
</reference>
<comment type="subcellular location">
    <subcellularLocation>
        <location evidence="1">Cytoplasm</location>
    </subcellularLocation>
</comment>
<dbReference type="PANTHER" id="PTHR12800">
    <property type="entry name" value="CDC37-RELATED"/>
    <property type="match status" value="1"/>
</dbReference>
<dbReference type="OrthoDB" id="440202at2759"/>
<comment type="similarity">
    <text evidence="2">Belongs to the CDC37 family.</text>
</comment>
<keyword evidence="3" id="KW-0963">Cytoplasm</keyword>
<dbReference type="Pfam" id="PF08564">
    <property type="entry name" value="CDC37_C"/>
    <property type="match status" value="1"/>
</dbReference>
<dbReference type="STRING" id="61395.A0A1Y1WH43"/>
<dbReference type="GO" id="GO:0031072">
    <property type="term" value="F:heat shock protein binding"/>
    <property type="evidence" value="ECO:0007669"/>
    <property type="project" value="TreeGrafter"/>
</dbReference>
<evidence type="ECO:0000256" key="3">
    <source>
        <dbReference type="ARBA" id="ARBA00022490"/>
    </source>
</evidence>
<evidence type="ECO:0000313" key="6">
    <source>
        <dbReference type="EMBL" id="ORX72705.1"/>
    </source>
</evidence>
<feature type="domain" description="Cdc37 Hsp90 binding" evidence="5">
    <location>
        <begin position="1"/>
        <end position="106"/>
    </location>
</feature>
<dbReference type="InterPro" id="IPR038189">
    <property type="entry name" value="Cdc37_Hsp90-bd_sf"/>
</dbReference>
<dbReference type="AlphaFoldDB" id="A0A1Y1WH43"/>
<dbReference type="GeneID" id="63806740"/>
<evidence type="ECO:0000313" key="7">
    <source>
        <dbReference type="Proteomes" id="UP000193922"/>
    </source>
</evidence>
<protein>
    <submittedName>
        <fullName evidence="6">Hsp90 co-chaperone CDC37</fullName>
    </submittedName>
</protein>
<dbReference type="InterPro" id="IPR004918">
    <property type="entry name" value="Cdc37"/>
</dbReference>
<dbReference type="Gene3D" id="1.20.58.610">
    <property type="entry name" value="Cdc37, Hsp90 binding domain"/>
    <property type="match status" value="1"/>
</dbReference>
<sequence>MSDSYDYISKNLSIVSEKKADQILGHAFTLQLDGKGAMSRQYVHQSLILTYIMQMGPSGVRLFFDRVASPGRAQEMFNNDVNSRYNHIVERCKVIKGEREQYTEPEVESIQLQCDDPNAPIRISVPDESNPEEDQERIKLFKSMPTVFQEALKEGTLEAVNKALATIPGPEAEQLLGICGQGDFLVIDGEIVVDPNEEPSKQ</sequence>
<proteinExistence type="inferred from homology"/>
<dbReference type="SMART" id="SM01069">
    <property type="entry name" value="CDC37_C"/>
    <property type="match status" value="1"/>
</dbReference>
<dbReference type="RefSeq" id="XP_040746045.1">
    <property type="nucleotide sequence ID" value="XM_040890092.1"/>
</dbReference>
<organism evidence="6 7">
    <name type="scientific">Linderina pennispora</name>
    <dbReference type="NCBI Taxonomy" id="61395"/>
    <lineage>
        <taxon>Eukaryota</taxon>
        <taxon>Fungi</taxon>
        <taxon>Fungi incertae sedis</taxon>
        <taxon>Zoopagomycota</taxon>
        <taxon>Kickxellomycotina</taxon>
        <taxon>Kickxellomycetes</taxon>
        <taxon>Kickxellales</taxon>
        <taxon>Kickxellaceae</taxon>
        <taxon>Linderina</taxon>
    </lineage>
</organism>
<dbReference type="GO" id="GO:0051082">
    <property type="term" value="F:unfolded protein binding"/>
    <property type="evidence" value="ECO:0007669"/>
    <property type="project" value="TreeGrafter"/>
</dbReference>
<evidence type="ECO:0000256" key="2">
    <source>
        <dbReference type="ARBA" id="ARBA00006222"/>
    </source>
</evidence>
<comment type="caution">
    <text evidence="6">The sequence shown here is derived from an EMBL/GenBank/DDBJ whole genome shotgun (WGS) entry which is preliminary data.</text>
</comment>
<dbReference type="InterPro" id="IPR013874">
    <property type="entry name" value="Cdc37_Hsp90-bd"/>
</dbReference>
<dbReference type="GO" id="GO:0050821">
    <property type="term" value="P:protein stabilization"/>
    <property type="evidence" value="ECO:0007669"/>
    <property type="project" value="TreeGrafter"/>
</dbReference>
<evidence type="ECO:0000256" key="1">
    <source>
        <dbReference type="ARBA" id="ARBA00004496"/>
    </source>
</evidence>
<gene>
    <name evidence="6" type="ORF">DL89DRAFT_290552</name>
</gene>
<dbReference type="SUPFAM" id="SSF101391">
    <property type="entry name" value="Hsp90 co-chaperone CDC37"/>
    <property type="match status" value="1"/>
</dbReference>
<dbReference type="GO" id="GO:0051087">
    <property type="term" value="F:protein-folding chaperone binding"/>
    <property type="evidence" value="ECO:0007669"/>
    <property type="project" value="TreeGrafter"/>
</dbReference>